<evidence type="ECO:0008006" key="9">
    <source>
        <dbReference type="Google" id="ProtNLM"/>
    </source>
</evidence>
<evidence type="ECO:0000256" key="1">
    <source>
        <dbReference type="ARBA" id="ARBA00004167"/>
    </source>
</evidence>
<dbReference type="Proteomes" id="UP000238042">
    <property type="component" value="Unassembled WGS sequence"/>
</dbReference>
<name>A0A2S8A4I8_9FLAO</name>
<dbReference type="InterPro" id="IPR007156">
    <property type="entry name" value="MamQ_LemA"/>
</dbReference>
<dbReference type="InterPro" id="IPR023353">
    <property type="entry name" value="LemA-like_dom_sf"/>
</dbReference>
<keyword evidence="3 6" id="KW-0812">Transmembrane</keyword>
<dbReference type="Gene3D" id="1.20.1440.20">
    <property type="entry name" value="LemA-like domain"/>
    <property type="match status" value="1"/>
</dbReference>
<evidence type="ECO:0000313" key="8">
    <source>
        <dbReference type="Proteomes" id="UP000238042"/>
    </source>
</evidence>
<comment type="subcellular location">
    <subcellularLocation>
        <location evidence="1">Membrane</location>
        <topology evidence="1">Single-pass membrane protein</topology>
    </subcellularLocation>
</comment>
<proteinExistence type="inferred from homology"/>
<evidence type="ECO:0000256" key="3">
    <source>
        <dbReference type="ARBA" id="ARBA00022692"/>
    </source>
</evidence>
<evidence type="ECO:0000313" key="7">
    <source>
        <dbReference type="EMBL" id="PQL89478.1"/>
    </source>
</evidence>
<keyword evidence="8" id="KW-1185">Reference proteome</keyword>
<evidence type="ECO:0000256" key="2">
    <source>
        <dbReference type="ARBA" id="ARBA00008854"/>
    </source>
</evidence>
<comment type="caution">
    <text evidence="7">The sequence shown here is derived from an EMBL/GenBank/DDBJ whole genome shotgun (WGS) entry which is preliminary data.</text>
</comment>
<keyword evidence="5 6" id="KW-0472">Membrane</keyword>
<dbReference type="RefSeq" id="WP_105247860.1">
    <property type="nucleotide sequence ID" value="NZ_PSZM01000047.1"/>
</dbReference>
<dbReference type="Pfam" id="PF04011">
    <property type="entry name" value="LemA"/>
    <property type="match status" value="1"/>
</dbReference>
<dbReference type="SUPFAM" id="SSF140478">
    <property type="entry name" value="LemA-like"/>
    <property type="match status" value="1"/>
</dbReference>
<feature type="transmembrane region" description="Helical" evidence="6">
    <location>
        <begin position="6"/>
        <end position="27"/>
    </location>
</feature>
<sequence length="198" mass="23550">MKKILVYFGIGLGIVFLLIIFLTWMYINHVKSNMEEKLVNVEESWGKFYEFRNKRIILLDSIVNVYDKSNINVDSLFLVINGVKKEKNDSCSLSFIFGEYEVNKEYLKLLKHNDSKNIESLEAIKKIKANTEKLNKLKDIYNENVRDYNTYIIVLPNNFIAKKKKYYQKEYFGITYGVYNEDPIKKRENAFKMLRDSF</sequence>
<protein>
    <recommendedName>
        <fullName evidence="9">LemA family protein</fullName>
    </recommendedName>
</protein>
<organism evidence="7 8">
    <name type="scientific">Apibacter adventoris</name>
    <dbReference type="NCBI Taxonomy" id="1679466"/>
    <lineage>
        <taxon>Bacteria</taxon>
        <taxon>Pseudomonadati</taxon>
        <taxon>Bacteroidota</taxon>
        <taxon>Flavobacteriia</taxon>
        <taxon>Flavobacteriales</taxon>
        <taxon>Weeksellaceae</taxon>
        <taxon>Apibacter</taxon>
    </lineage>
</organism>
<dbReference type="EMBL" id="PSZM01000047">
    <property type="protein sequence ID" value="PQL89478.1"/>
    <property type="molecule type" value="Genomic_DNA"/>
</dbReference>
<keyword evidence="4 6" id="KW-1133">Transmembrane helix</keyword>
<reference evidence="7 8" key="1">
    <citation type="submission" date="2018-02" db="EMBL/GenBank/DDBJ databases">
        <title>Genome sequences of Apibacter spp., gut symbionts of Asian honey bees.</title>
        <authorList>
            <person name="Kwong W.K."/>
            <person name="Steele M.I."/>
            <person name="Moran N.A."/>
        </authorList>
    </citation>
    <scope>NUCLEOTIDE SEQUENCE [LARGE SCALE GENOMIC DNA]</scope>
    <source>
        <strain evidence="8">wkB301</strain>
    </source>
</reference>
<dbReference type="AlphaFoldDB" id="A0A2S8A4I8"/>
<dbReference type="OrthoDB" id="9804152at2"/>
<evidence type="ECO:0000256" key="4">
    <source>
        <dbReference type="ARBA" id="ARBA00022989"/>
    </source>
</evidence>
<comment type="similarity">
    <text evidence="2">Belongs to the LemA family.</text>
</comment>
<dbReference type="GO" id="GO:0016020">
    <property type="term" value="C:membrane"/>
    <property type="evidence" value="ECO:0007669"/>
    <property type="project" value="UniProtKB-SubCell"/>
</dbReference>
<evidence type="ECO:0000256" key="5">
    <source>
        <dbReference type="ARBA" id="ARBA00023136"/>
    </source>
</evidence>
<evidence type="ECO:0000256" key="6">
    <source>
        <dbReference type="SAM" id="Phobius"/>
    </source>
</evidence>
<gene>
    <name evidence="7" type="ORF">C4S77_12620</name>
</gene>
<accession>A0A2S8A4I8</accession>